<evidence type="ECO:0000313" key="2">
    <source>
        <dbReference type="EMBL" id="SFH82024.1"/>
    </source>
</evidence>
<evidence type="ECO:0000313" key="3">
    <source>
        <dbReference type="Proteomes" id="UP000183635"/>
    </source>
</evidence>
<keyword evidence="3" id="KW-1185">Reference proteome</keyword>
<dbReference type="Proteomes" id="UP000183635">
    <property type="component" value="Unassembled WGS sequence"/>
</dbReference>
<feature type="domain" description="Nucleoside phosphorylase" evidence="1">
    <location>
        <begin position="42"/>
        <end position="211"/>
    </location>
</feature>
<dbReference type="InterPro" id="IPR035994">
    <property type="entry name" value="Nucleoside_phosphorylase_sf"/>
</dbReference>
<dbReference type="GO" id="GO:0009116">
    <property type="term" value="P:nucleoside metabolic process"/>
    <property type="evidence" value="ECO:0007669"/>
    <property type="project" value="InterPro"/>
</dbReference>
<dbReference type="InterPro" id="IPR000845">
    <property type="entry name" value="Nucleoside_phosphorylase_d"/>
</dbReference>
<dbReference type="Pfam" id="PF01048">
    <property type="entry name" value="PNP_UDP_1"/>
    <property type="match status" value="1"/>
</dbReference>
<dbReference type="Gene3D" id="3.40.50.1580">
    <property type="entry name" value="Nucleoside phosphorylase domain"/>
    <property type="match status" value="1"/>
</dbReference>
<accession>A0A1I3D5L1</accession>
<dbReference type="EMBL" id="FOPU01000036">
    <property type="protein sequence ID" value="SFH82024.1"/>
    <property type="molecule type" value="Genomic_DNA"/>
</dbReference>
<proteinExistence type="predicted"/>
<name>A0A1I3D5L1_9RHOB</name>
<dbReference type="STRING" id="34004.SAMN04488021_1365"/>
<reference evidence="2 3" key="1">
    <citation type="submission" date="2016-10" db="EMBL/GenBank/DDBJ databases">
        <authorList>
            <person name="de Groot N.N."/>
        </authorList>
    </citation>
    <scope>NUCLEOTIDE SEQUENCE [LARGE SCALE GENOMIC DNA]</scope>
    <source>
        <strain evidence="2 3">DSM 8537</strain>
    </source>
</reference>
<sequence>MHDDQGGQSDMTVAPDMLAGRRVLFVMALEAEYGPQLRARIAPLMTGVGPVEAAVALTAALAELAACGELPELVVSLGSAGSRQLEQVRVYQVSSLEYRDMDASALGFPKGETPLLGLPARQDLPHRIPGLAAASLATGASIVSGAGYEAVAAQMVDMESYAVLRACQRFGLPLIGLRGISDGAEELRQLSDWTQYLHLVDRNLAEAVDRLAEALESGALTLAPLPRAVPSGA</sequence>
<evidence type="ECO:0000259" key="1">
    <source>
        <dbReference type="Pfam" id="PF01048"/>
    </source>
</evidence>
<organism evidence="2 3">
    <name type="scientific">Paracoccus aminovorans</name>
    <dbReference type="NCBI Taxonomy" id="34004"/>
    <lineage>
        <taxon>Bacteria</taxon>
        <taxon>Pseudomonadati</taxon>
        <taxon>Pseudomonadota</taxon>
        <taxon>Alphaproteobacteria</taxon>
        <taxon>Rhodobacterales</taxon>
        <taxon>Paracoccaceae</taxon>
        <taxon>Paracoccus</taxon>
    </lineage>
</organism>
<protein>
    <submittedName>
        <fullName evidence="2">Adenosylhomocysteine nucleosidase</fullName>
    </submittedName>
</protein>
<dbReference type="AlphaFoldDB" id="A0A1I3D5L1"/>
<gene>
    <name evidence="2" type="ORF">SAMN04488021_1365</name>
</gene>
<dbReference type="RefSeq" id="WP_231964673.1">
    <property type="nucleotide sequence ID" value="NZ_CBCRYP010000035.1"/>
</dbReference>
<dbReference type="SUPFAM" id="SSF53167">
    <property type="entry name" value="Purine and uridine phosphorylases"/>
    <property type="match status" value="1"/>
</dbReference>
<dbReference type="GO" id="GO:0003824">
    <property type="term" value="F:catalytic activity"/>
    <property type="evidence" value="ECO:0007669"/>
    <property type="project" value="InterPro"/>
</dbReference>
<dbReference type="NCBIfam" id="TIGR01705">
    <property type="entry name" value="MTA_SAH-nuc-hyp"/>
    <property type="match status" value="1"/>
</dbReference>
<dbReference type="InterPro" id="IPR010050">
    <property type="entry name" value="MTA_SAH_nuc_hyp"/>
</dbReference>